<evidence type="ECO:0000256" key="3">
    <source>
        <dbReference type="ARBA" id="ARBA00022833"/>
    </source>
</evidence>
<sequence>MGYTIKAIASTENPEEYVETTYEAPSLGEADVYIKMKACGVCHTDYIFQSMVPPGTVLGHEPIGVIEELGSKVTKFEKGDLVGFSFLKNCCLDCPECNSGDDYLCRKRVMFPEGGNNGFAEAAVVNSRFVYKIPKGLEAKDAAPLMCAGVTVFSALIQSGVTPTGRIGVVGIGGLGHLALQFSRAWGCHVTAISTSPSKKEEALGFGAHDYISSRDFGEDFVIADEDKYDVILNTVSAKLNWDEYLTLLKPAGKFMMIGIPDGSIEVKDVVGMIMDRRAVVGTILGGRSMVTSMLEFATRHNIKPAVEEYPFTATGLADAIISCHTNKARYRGVLVAEDQ</sequence>
<dbReference type="InterPro" id="IPR036291">
    <property type="entry name" value="NAD(P)-bd_dom_sf"/>
</dbReference>
<dbReference type="AlphaFoldDB" id="A0A162UW31"/>
<comment type="cofactor">
    <cofactor evidence="1 5">
        <name>Zn(2+)</name>
        <dbReference type="ChEBI" id="CHEBI:29105"/>
    </cofactor>
</comment>
<dbReference type="InterPro" id="IPR011032">
    <property type="entry name" value="GroES-like_sf"/>
</dbReference>
<dbReference type="InterPro" id="IPR020843">
    <property type="entry name" value="ER"/>
</dbReference>
<dbReference type="EMBL" id="KV440973">
    <property type="protein sequence ID" value="OAD78372.1"/>
    <property type="molecule type" value="Genomic_DNA"/>
</dbReference>
<dbReference type="InterPro" id="IPR002328">
    <property type="entry name" value="ADH_Zn_CS"/>
</dbReference>
<keyword evidence="3 5" id="KW-0862">Zinc</keyword>
<dbReference type="RefSeq" id="XP_018296412.1">
    <property type="nucleotide sequence ID" value="XM_018442145.1"/>
</dbReference>
<dbReference type="GO" id="GO:0016616">
    <property type="term" value="F:oxidoreductase activity, acting on the CH-OH group of donors, NAD or NADP as acceptor"/>
    <property type="evidence" value="ECO:0007669"/>
    <property type="project" value="InterPro"/>
</dbReference>
<evidence type="ECO:0000313" key="8">
    <source>
        <dbReference type="Proteomes" id="UP000077315"/>
    </source>
</evidence>
<reference evidence="8" key="1">
    <citation type="submission" date="2015-06" db="EMBL/GenBank/DDBJ databases">
        <title>Expansion of signal transduction pathways in fungi by whole-genome duplication.</title>
        <authorList>
            <consortium name="DOE Joint Genome Institute"/>
            <person name="Corrochano L.M."/>
            <person name="Kuo A."/>
            <person name="Marcet-Houben M."/>
            <person name="Polaino S."/>
            <person name="Salamov A."/>
            <person name="Villalobos J.M."/>
            <person name="Alvarez M.I."/>
            <person name="Avalos J."/>
            <person name="Benito E.P."/>
            <person name="Benoit I."/>
            <person name="Burger G."/>
            <person name="Camino L.P."/>
            <person name="Canovas D."/>
            <person name="Cerda-Olmedo E."/>
            <person name="Cheng J.-F."/>
            <person name="Dominguez A."/>
            <person name="Elias M."/>
            <person name="Eslava A.P."/>
            <person name="Glaser F."/>
            <person name="Grimwood J."/>
            <person name="Gutierrez G."/>
            <person name="Heitman J."/>
            <person name="Henrissat B."/>
            <person name="Iturriaga E.A."/>
            <person name="Lang B.F."/>
            <person name="Lavin J.L."/>
            <person name="Lee S."/>
            <person name="Li W."/>
            <person name="Lindquist E."/>
            <person name="Lopez-Garcia S."/>
            <person name="Luque E.M."/>
            <person name="Marcos A.T."/>
            <person name="Martin J."/>
            <person name="McCluskey K."/>
            <person name="Medina H.R."/>
            <person name="Miralles-Duran A."/>
            <person name="Miyazaki A."/>
            <person name="Munoz-Torres E."/>
            <person name="Oguiza J.A."/>
            <person name="Ohm R."/>
            <person name="Olmedo M."/>
            <person name="Orejas M."/>
            <person name="Ortiz-Castellanos L."/>
            <person name="Pisabarro A.G."/>
            <person name="Rodriguez-Romero J."/>
            <person name="Ruiz-Herrera J."/>
            <person name="Ruiz-Vazquez R."/>
            <person name="Sanz C."/>
            <person name="Schackwitz W."/>
            <person name="Schmutz J."/>
            <person name="Shahriari M."/>
            <person name="Shelest E."/>
            <person name="Silva-Franco F."/>
            <person name="Soanes D."/>
            <person name="Syed K."/>
            <person name="Tagua V.G."/>
            <person name="Talbot N.J."/>
            <person name="Thon M."/>
            <person name="De vries R.P."/>
            <person name="Wiebenga A."/>
            <person name="Yadav J.S."/>
            <person name="Braun E.L."/>
            <person name="Baker S."/>
            <person name="Garre V."/>
            <person name="Horwitz B."/>
            <person name="Torres-Martinez S."/>
            <person name="Idnurm A."/>
            <person name="Herrera-Estrella A."/>
            <person name="Gabaldon T."/>
            <person name="Grigoriev I.V."/>
        </authorList>
    </citation>
    <scope>NUCLEOTIDE SEQUENCE [LARGE SCALE GENOMIC DNA]</scope>
    <source>
        <strain evidence="8">NRRL 1555(-)</strain>
    </source>
</reference>
<dbReference type="CDD" id="cd05283">
    <property type="entry name" value="CAD1"/>
    <property type="match status" value="1"/>
</dbReference>
<dbReference type="Pfam" id="PF00107">
    <property type="entry name" value="ADH_zinc_N"/>
    <property type="match status" value="1"/>
</dbReference>
<feature type="domain" description="Enoyl reductase (ER)" evidence="6">
    <location>
        <begin position="9"/>
        <end position="337"/>
    </location>
</feature>
<dbReference type="Pfam" id="PF08240">
    <property type="entry name" value="ADH_N"/>
    <property type="match status" value="1"/>
</dbReference>
<keyword evidence="8" id="KW-1185">Reference proteome</keyword>
<dbReference type="GO" id="GO:0008270">
    <property type="term" value="F:zinc ion binding"/>
    <property type="evidence" value="ECO:0007669"/>
    <property type="project" value="InterPro"/>
</dbReference>
<dbReference type="STRING" id="763407.A0A162UW31"/>
<accession>A0A162UW31</accession>
<keyword evidence="4" id="KW-0560">Oxidoreductase</keyword>
<protein>
    <recommendedName>
        <fullName evidence="6">Enoyl reductase (ER) domain-containing protein</fullName>
    </recommendedName>
</protein>
<evidence type="ECO:0000256" key="4">
    <source>
        <dbReference type="ARBA" id="ARBA00023002"/>
    </source>
</evidence>
<proteinExistence type="inferred from homology"/>
<dbReference type="FunFam" id="3.40.50.720:FF:000022">
    <property type="entry name" value="Cinnamyl alcohol dehydrogenase"/>
    <property type="match status" value="1"/>
</dbReference>
<evidence type="ECO:0000256" key="2">
    <source>
        <dbReference type="ARBA" id="ARBA00022723"/>
    </source>
</evidence>
<dbReference type="OrthoDB" id="1560166at2759"/>
<dbReference type="SUPFAM" id="SSF50129">
    <property type="entry name" value="GroES-like"/>
    <property type="match status" value="1"/>
</dbReference>
<evidence type="ECO:0000313" key="7">
    <source>
        <dbReference type="EMBL" id="OAD78372.1"/>
    </source>
</evidence>
<dbReference type="Gene3D" id="3.40.50.720">
    <property type="entry name" value="NAD(P)-binding Rossmann-like Domain"/>
    <property type="match status" value="1"/>
</dbReference>
<comment type="similarity">
    <text evidence="5">Belongs to the zinc-containing alcohol dehydrogenase family.</text>
</comment>
<dbReference type="SMART" id="SM00829">
    <property type="entry name" value="PKS_ER"/>
    <property type="match status" value="1"/>
</dbReference>
<evidence type="ECO:0000259" key="6">
    <source>
        <dbReference type="SMART" id="SM00829"/>
    </source>
</evidence>
<dbReference type="PANTHER" id="PTHR42683">
    <property type="entry name" value="ALDEHYDE REDUCTASE"/>
    <property type="match status" value="1"/>
</dbReference>
<evidence type="ECO:0000256" key="5">
    <source>
        <dbReference type="RuleBase" id="RU361277"/>
    </source>
</evidence>
<keyword evidence="2 5" id="KW-0479">Metal-binding</keyword>
<name>A0A162UW31_PHYB8</name>
<evidence type="ECO:0000256" key="1">
    <source>
        <dbReference type="ARBA" id="ARBA00001947"/>
    </source>
</evidence>
<dbReference type="InParanoid" id="A0A162UW31"/>
<dbReference type="PROSITE" id="PS00059">
    <property type="entry name" value="ADH_ZINC"/>
    <property type="match status" value="1"/>
</dbReference>
<dbReference type="Proteomes" id="UP000077315">
    <property type="component" value="Unassembled WGS sequence"/>
</dbReference>
<dbReference type="FunCoup" id="A0A162UW31">
    <property type="interactions" value="341"/>
</dbReference>
<dbReference type="InterPro" id="IPR013154">
    <property type="entry name" value="ADH-like_N"/>
</dbReference>
<dbReference type="VEuPathDB" id="FungiDB:PHYBLDRAFT_69682"/>
<dbReference type="SUPFAM" id="SSF51735">
    <property type="entry name" value="NAD(P)-binding Rossmann-fold domains"/>
    <property type="match status" value="1"/>
</dbReference>
<dbReference type="GeneID" id="29003051"/>
<dbReference type="InterPro" id="IPR047109">
    <property type="entry name" value="CAD-like"/>
</dbReference>
<dbReference type="Gene3D" id="3.90.180.10">
    <property type="entry name" value="Medium-chain alcohol dehydrogenases, catalytic domain"/>
    <property type="match status" value="1"/>
</dbReference>
<dbReference type="InterPro" id="IPR013149">
    <property type="entry name" value="ADH-like_C"/>
</dbReference>
<gene>
    <name evidence="7" type="ORF">PHYBLDRAFT_69682</name>
</gene>
<organism evidence="7 8">
    <name type="scientific">Phycomyces blakesleeanus (strain ATCC 8743b / DSM 1359 / FGSC 10004 / NBRC 33097 / NRRL 1555)</name>
    <dbReference type="NCBI Taxonomy" id="763407"/>
    <lineage>
        <taxon>Eukaryota</taxon>
        <taxon>Fungi</taxon>
        <taxon>Fungi incertae sedis</taxon>
        <taxon>Mucoromycota</taxon>
        <taxon>Mucoromycotina</taxon>
        <taxon>Mucoromycetes</taxon>
        <taxon>Mucorales</taxon>
        <taxon>Phycomycetaceae</taxon>
        <taxon>Phycomyces</taxon>
    </lineage>
</organism>